<dbReference type="PANTHER" id="PTHR12143:SF43">
    <property type="entry name" value="PUTATIVE-RELATED"/>
    <property type="match status" value="1"/>
</dbReference>
<dbReference type="InterPro" id="IPR005887">
    <property type="entry name" value="GH92_a_mannosidase_put"/>
</dbReference>
<feature type="domain" description="Glycosyl hydrolase family 92" evidence="4">
    <location>
        <begin position="250"/>
        <end position="703"/>
    </location>
</feature>
<evidence type="ECO:0000259" key="5">
    <source>
        <dbReference type="Pfam" id="PF17678"/>
    </source>
</evidence>
<protein>
    <submittedName>
        <fullName evidence="6">Alpha-1 2-mannosidase</fullName>
    </submittedName>
</protein>
<dbReference type="AlphaFoldDB" id="A0AA37KLN4"/>
<feature type="domain" description="Glycosyl hydrolase family 92 N-terminal" evidence="5">
    <location>
        <begin position="27"/>
        <end position="244"/>
    </location>
</feature>
<dbReference type="Gene3D" id="1.20.1050.60">
    <property type="entry name" value="alpha-1,2-mannosidase"/>
    <property type="match status" value="1"/>
</dbReference>
<gene>
    <name evidence="6" type="ORF">CE91St16_11500</name>
</gene>
<dbReference type="GO" id="GO:0006516">
    <property type="term" value="P:glycoprotein catabolic process"/>
    <property type="evidence" value="ECO:0007669"/>
    <property type="project" value="TreeGrafter"/>
</dbReference>
<dbReference type="Gene3D" id="1.20.1610.10">
    <property type="entry name" value="alpha-1,2-mannosidases domains"/>
    <property type="match status" value="1"/>
</dbReference>
<accession>A0AA37KLN4</accession>
<dbReference type="GO" id="GO:0005975">
    <property type="term" value="P:carbohydrate metabolic process"/>
    <property type="evidence" value="ECO:0007669"/>
    <property type="project" value="InterPro"/>
</dbReference>
<dbReference type="InterPro" id="IPR050883">
    <property type="entry name" value="PNGase"/>
</dbReference>
<dbReference type="PANTHER" id="PTHR12143">
    <property type="entry name" value="PEPTIDE N-GLYCANASE PNGASE -RELATED"/>
    <property type="match status" value="1"/>
</dbReference>
<evidence type="ECO:0000313" key="6">
    <source>
        <dbReference type="EMBL" id="GKI18242.1"/>
    </source>
</evidence>
<dbReference type="GO" id="GO:0030246">
    <property type="term" value="F:carbohydrate binding"/>
    <property type="evidence" value="ECO:0007669"/>
    <property type="project" value="InterPro"/>
</dbReference>
<dbReference type="GO" id="GO:0000224">
    <property type="term" value="F:peptide-N4-(N-acetyl-beta-glucosaminyl)asparagine amidase activity"/>
    <property type="evidence" value="ECO:0007669"/>
    <property type="project" value="TreeGrafter"/>
</dbReference>
<dbReference type="NCBIfam" id="TIGR01180">
    <property type="entry name" value="aman2_put"/>
    <property type="match status" value="1"/>
</dbReference>
<dbReference type="RefSeq" id="WP_244076249.1">
    <property type="nucleotide sequence ID" value="NZ_AP025581.1"/>
</dbReference>
<dbReference type="InterPro" id="IPR014718">
    <property type="entry name" value="GH-type_carb-bd"/>
</dbReference>
<dbReference type="SUPFAM" id="SSF48208">
    <property type="entry name" value="Six-hairpin glycosidases"/>
    <property type="match status" value="1"/>
</dbReference>
<dbReference type="Proteomes" id="UP001055105">
    <property type="component" value="Unassembled WGS sequence"/>
</dbReference>
<sequence>MLKTGLCIVLFALAAGCAPKQKPFTDYVNPLLGTATLWDSVDLGFKPTKRTWGAEVFPGSSLPNAMVQVSPVTKFHSGAGYQYEDSVIYGFTHTNKGHWNLCHIPLLPVTGTPLPGDYCSPYSHARESAAPGYYRVFLDRYGVDAELTSTLRCAFHKYTYPAGAQAALLADLQRSNEHVRAWDIRKEGDNAFAGWQQTGEKMYFYAVADRPVTGIEPVAEGDREIRIVRFGDGDGPVELRIGFSFVSEENARKNLEAEMLGRSFADVRSEATAVWNDLLGRIRVEGGTEREKGLFYSCLYRSFLWPALRSDVNGEFTDADGEVVNTGFRYYTGPSYWDDYRNKLILLGLLAPDVAADVISSDTDRGEKRGGFMPTFFHGDHASAFVAGVYLRGIRGFDVRRAYELVLRNATVQGPIRPWLDEYVARGYIPEMDVENPVTQTVCKAAVTKTLEYAYDDYAVALLADVLGDGANRDMLMKRTSNYKNLFDPSTGLMRGRLDDGSWITPFDDQYPYYEYMYREANAWQQAFFAPHDTEGLIGLYPSREAFGAQLDKLFSIPWKGYEVDNLSGFIGQYCHGNQPDHSFPYLYYFIGRQERSQELLDHILDRFYGMGPEGLALSGMDDAGEMSSWYVFNAIGLYTYSPADPEYIVTVPLFDKVAVSLGDGSRWSIRREGTGRRITGITCGGNPVGGWFVSHDALGKGELVIATSEK</sequence>
<dbReference type="InterPro" id="IPR041371">
    <property type="entry name" value="GH92_N"/>
</dbReference>
<comment type="caution">
    <text evidence="6">The sequence shown here is derived from an EMBL/GenBank/DDBJ whole genome shotgun (WGS) entry which is preliminary data.</text>
</comment>
<evidence type="ECO:0000256" key="1">
    <source>
        <dbReference type="ARBA" id="ARBA00001913"/>
    </source>
</evidence>
<evidence type="ECO:0000259" key="4">
    <source>
        <dbReference type="Pfam" id="PF07971"/>
    </source>
</evidence>
<dbReference type="Pfam" id="PF17678">
    <property type="entry name" value="Glyco_hydro_92N"/>
    <property type="match status" value="1"/>
</dbReference>
<dbReference type="Gene3D" id="3.30.2080.10">
    <property type="entry name" value="GH92 mannosidase domain"/>
    <property type="match status" value="1"/>
</dbReference>
<organism evidence="6 7">
    <name type="scientific">Alistipes finegoldii</name>
    <dbReference type="NCBI Taxonomy" id="214856"/>
    <lineage>
        <taxon>Bacteria</taxon>
        <taxon>Pseudomonadati</taxon>
        <taxon>Bacteroidota</taxon>
        <taxon>Bacteroidia</taxon>
        <taxon>Bacteroidales</taxon>
        <taxon>Rikenellaceae</taxon>
        <taxon>Alistipes</taxon>
    </lineage>
</organism>
<comment type="subunit">
    <text evidence="2">Monomer.</text>
</comment>
<evidence type="ECO:0000256" key="2">
    <source>
        <dbReference type="ARBA" id="ARBA00011245"/>
    </source>
</evidence>
<proteinExistence type="predicted"/>
<name>A0AA37KLN4_9BACT</name>
<dbReference type="Gene3D" id="2.70.98.10">
    <property type="match status" value="1"/>
</dbReference>
<dbReference type="InterPro" id="IPR012939">
    <property type="entry name" value="Glyco_hydro_92"/>
</dbReference>
<evidence type="ECO:0000256" key="3">
    <source>
        <dbReference type="ARBA" id="ARBA00022837"/>
    </source>
</evidence>
<dbReference type="Pfam" id="PF07971">
    <property type="entry name" value="Glyco_hydro_92"/>
    <property type="match status" value="1"/>
</dbReference>
<dbReference type="InterPro" id="IPR008928">
    <property type="entry name" value="6-hairpin_glycosidase_sf"/>
</dbReference>
<dbReference type="GO" id="GO:0005829">
    <property type="term" value="C:cytosol"/>
    <property type="evidence" value="ECO:0007669"/>
    <property type="project" value="TreeGrafter"/>
</dbReference>
<dbReference type="PROSITE" id="PS51257">
    <property type="entry name" value="PROKAR_LIPOPROTEIN"/>
    <property type="match status" value="1"/>
</dbReference>
<reference evidence="6" key="1">
    <citation type="submission" date="2022-01" db="EMBL/GenBank/DDBJ databases">
        <title>Novel bile acid biosynthetic pathways are enriched in the microbiome of centenarians.</title>
        <authorList>
            <person name="Sato Y."/>
            <person name="Atarashi K."/>
            <person name="Plichta R.D."/>
            <person name="Arai Y."/>
            <person name="Sasajima S."/>
            <person name="Kearney M.S."/>
            <person name="Suda W."/>
            <person name="Takeshita K."/>
            <person name="Sasaki T."/>
            <person name="Okamoto S."/>
            <person name="Skelly N.A."/>
            <person name="Okamura Y."/>
            <person name="Vlamakis H."/>
            <person name="Li Y."/>
            <person name="Tanoue T."/>
            <person name="Takei H."/>
            <person name="Nittono H."/>
            <person name="Narushima S."/>
            <person name="Irie J."/>
            <person name="Itoh H."/>
            <person name="Moriya K."/>
            <person name="Sugiura Y."/>
            <person name="Suematsu M."/>
            <person name="Moritoki N."/>
            <person name="Shibata S."/>
            <person name="Littman R.D."/>
            <person name="Fischbach A.M."/>
            <person name="Uwamino Y."/>
            <person name="Inoue T."/>
            <person name="Honda A."/>
            <person name="Hattori M."/>
            <person name="Murai T."/>
            <person name="Xavier J.R."/>
            <person name="Hirose N."/>
            <person name="Honda K."/>
        </authorList>
    </citation>
    <scope>NUCLEOTIDE SEQUENCE</scope>
    <source>
        <strain evidence="6">CE91-St16</strain>
    </source>
</reference>
<keyword evidence="3" id="KW-0106">Calcium</keyword>
<evidence type="ECO:0000313" key="7">
    <source>
        <dbReference type="Proteomes" id="UP001055105"/>
    </source>
</evidence>
<comment type="cofactor">
    <cofactor evidence="1">
        <name>Ca(2+)</name>
        <dbReference type="ChEBI" id="CHEBI:29108"/>
    </cofactor>
</comment>
<dbReference type="EMBL" id="BQOL01000001">
    <property type="protein sequence ID" value="GKI18242.1"/>
    <property type="molecule type" value="Genomic_DNA"/>
</dbReference>